<evidence type="ECO:0000313" key="2">
    <source>
        <dbReference type="Proteomes" id="UP000222310"/>
    </source>
</evidence>
<dbReference type="EMBL" id="LAHD01000050">
    <property type="protein sequence ID" value="PHK02634.1"/>
    <property type="molecule type" value="Genomic_DNA"/>
</dbReference>
<name>A0A9Q5ZB51_NOSLI</name>
<comment type="caution">
    <text evidence="1">The sequence shown here is derived from an EMBL/GenBank/DDBJ whole genome shotgun (WGS) entry which is preliminary data.</text>
</comment>
<reference evidence="1 2" key="1">
    <citation type="submission" date="2015-02" db="EMBL/GenBank/DDBJ databases">
        <title>Nostoc linckia genome annotation.</title>
        <authorList>
            <person name="Zhou Z."/>
        </authorList>
    </citation>
    <scope>NUCLEOTIDE SEQUENCE [LARGE SCALE GENOMIC DNA]</scope>
    <source>
        <strain evidence="2">z8</strain>
    </source>
</reference>
<sequence length="59" mass="7262">MLLVILVKLYKFWILDFEFWINSKLISQADSMSLGFFYQTEFRSQEPEFRMNYVRVVDE</sequence>
<gene>
    <name evidence="1" type="ORF">VF08_17990</name>
</gene>
<accession>A0A9Q5ZB51</accession>
<organism evidence="1 2">
    <name type="scientific">Nostoc linckia z8</name>
    <dbReference type="NCBI Taxonomy" id="1628746"/>
    <lineage>
        <taxon>Bacteria</taxon>
        <taxon>Bacillati</taxon>
        <taxon>Cyanobacteriota</taxon>
        <taxon>Cyanophyceae</taxon>
        <taxon>Nostocales</taxon>
        <taxon>Nostocaceae</taxon>
        <taxon>Nostoc</taxon>
    </lineage>
</organism>
<protein>
    <submittedName>
        <fullName evidence="1">Uncharacterized protein</fullName>
    </submittedName>
</protein>
<dbReference type="AlphaFoldDB" id="A0A9Q5ZB51"/>
<dbReference type="Proteomes" id="UP000222310">
    <property type="component" value="Unassembled WGS sequence"/>
</dbReference>
<evidence type="ECO:0000313" key="1">
    <source>
        <dbReference type="EMBL" id="PHK02634.1"/>
    </source>
</evidence>
<proteinExistence type="predicted"/>